<proteinExistence type="predicted"/>
<feature type="region of interest" description="Disordered" evidence="1">
    <location>
        <begin position="76"/>
        <end position="108"/>
    </location>
</feature>
<protein>
    <submittedName>
        <fullName evidence="2">Uncharacterized protein</fullName>
    </submittedName>
</protein>
<comment type="caution">
    <text evidence="2">The sequence shown here is derived from an EMBL/GenBank/DDBJ whole genome shotgun (WGS) entry which is preliminary data.</text>
</comment>
<organism evidence="2 3">
    <name type="scientific">Onychostoma macrolepis</name>
    <dbReference type="NCBI Taxonomy" id="369639"/>
    <lineage>
        <taxon>Eukaryota</taxon>
        <taxon>Metazoa</taxon>
        <taxon>Chordata</taxon>
        <taxon>Craniata</taxon>
        <taxon>Vertebrata</taxon>
        <taxon>Euteleostomi</taxon>
        <taxon>Actinopterygii</taxon>
        <taxon>Neopterygii</taxon>
        <taxon>Teleostei</taxon>
        <taxon>Ostariophysi</taxon>
        <taxon>Cypriniformes</taxon>
        <taxon>Cyprinidae</taxon>
        <taxon>Acrossocheilinae</taxon>
        <taxon>Onychostoma</taxon>
    </lineage>
</organism>
<keyword evidence="3" id="KW-1185">Reference proteome</keyword>
<accession>A0A7J6D498</accession>
<dbReference type="AlphaFoldDB" id="A0A7J6D498"/>
<evidence type="ECO:0000313" key="3">
    <source>
        <dbReference type="Proteomes" id="UP000579812"/>
    </source>
</evidence>
<feature type="compositionally biased region" description="Basic and acidic residues" evidence="1">
    <location>
        <begin position="91"/>
        <end position="108"/>
    </location>
</feature>
<evidence type="ECO:0000256" key="1">
    <source>
        <dbReference type="SAM" id="MobiDB-lite"/>
    </source>
</evidence>
<sequence>MVDRFLEQQPAVCVSLLSSQVKRGESDICTLSETDISNAEDIIKALKPMNDATTLMSEESSPICLIAPLKLNSSRTLRTQESRTGGKPRAQHIEGRYPDHCTQQEDVG</sequence>
<name>A0A7J6D498_9TELE</name>
<gene>
    <name evidence="2" type="ORF">G5714_004225</name>
</gene>
<reference evidence="2 3" key="1">
    <citation type="submission" date="2020-04" db="EMBL/GenBank/DDBJ databases">
        <title>Chromosome-level genome assembly of a cyprinid fish Onychostoma macrolepis by integration of Nanopore Sequencing, Bionano and Hi-C technology.</title>
        <authorList>
            <person name="Wang D."/>
        </authorList>
    </citation>
    <scope>NUCLEOTIDE SEQUENCE [LARGE SCALE GENOMIC DNA]</scope>
    <source>
        <strain evidence="2">SWU-2019</strain>
        <tissue evidence="2">Muscle</tissue>
    </source>
</reference>
<evidence type="ECO:0000313" key="2">
    <source>
        <dbReference type="EMBL" id="KAF4114002.1"/>
    </source>
</evidence>
<dbReference type="Proteomes" id="UP000579812">
    <property type="component" value="Unassembled WGS sequence"/>
</dbReference>
<dbReference type="EMBL" id="JAAMOB010000004">
    <property type="protein sequence ID" value="KAF4114002.1"/>
    <property type="molecule type" value="Genomic_DNA"/>
</dbReference>